<dbReference type="KEGG" id="ccro:CMC5_083880"/>
<keyword evidence="3" id="KW-1185">Reference proteome</keyword>
<name>A0A0K1EU49_CHOCO</name>
<protein>
    <recommendedName>
        <fullName evidence="4">Outer membrane protein beta-barrel domain-containing protein</fullName>
    </recommendedName>
</protein>
<reference evidence="2 3" key="1">
    <citation type="submission" date="2015-07" db="EMBL/GenBank/DDBJ databases">
        <title>Genome analysis of myxobacterium Chondromyces crocatus Cm c5 reveals a high potential for natural compound synthesis and the genetic basis for the loss of fruiting body formation.</title>
        <authorList>
            <person name="Zaburannyi N."/>
            <person name="Bunk B."/>
            <person name="Maier J."/>
            <person name="Overmann J."/>
            <person name="Mueller R."/>
        </authorList>
    </citation>
    <scope>NUCLEOTIDE SEQUENCE [LARGE SCALE GENOMIC DNA]</scope>
    <source>
        <strain evidence="2 3">Cm c5</strain>
    </source>
</reference>
<dbReference type="RefSeq" id="WP_050435532.1">
    <property type="nucleotide sequence ID" value="NZ_CP012159.1"/>
</dbReference>
<evidence type="ECO:0008006" key="4">
    <source>
        <dbReference type="Google" id="ProtNLM"/>
    </source>
</evidence>
<accession>A0A0K1EU49</accession>
<dbReference type="EMBL" id="CP012159">
    <property type="protein sequence ID" value="AKT44148.1"/>
    <property type="molecule type" value="Genomic_DNA"/>
</dbReference>
<evidence type="ECO:0000256" key="1">
    <source>
        <dbReference type="SAM" id="SignalP"/>
    </source>
</evidence>
<evidence type="ECO:0000313" key="3">
    <source>
        <dbReference type="Proteomes" id="UP000067626"/>
    </source>
</evidence>
<feature type="signal peptide" evidence="1">
    <location>
        <begin position="1"/>
        <end position="20"/>
    </location>
</feature>
<dbReference type="AlphaFoldDB" id="A0A0K1EU49"/>
<dbReference type="Proteomes" id="UP000067626">
    <property type="component" value="Chromosome"/>
</dbReference>
<feature type="chain" id="PRO_5005459978" description="Outer membrane protein beta-barrel domain-containing protein" evidence="1">
    <location>
        <begin position="21"/>
        <end position="280"/>
    </location>
</feature>
<gene>
    <name evidence="2" type="ORF">CMC5_083880</name>
</gene>
<sequence length="280" mass="29744">MRTALLFFACLLGLTGCAPALSTFQPAHVARKGHVQIQAGTDVSLPTGGVASLVNAAETLATIAERRELGDAEKQTLFDAGATLAVNAPSPVPHIGIAYTVLDGFEISARYSGALRLGLRYQFLEKARHGLDMSVGLGGARYTLAFPVGNVLDILELEDFQRWQFDIPLLLGTSGSWYRLWGGPKAMFTTFGTKLVLTVPETSGSSTAQRSELASFDGTAFYVGGQAGAAIGYKYVFVGFELSMAYLAASTQMQLLGQRAYGVNLDSLVVAPGIALMTEF</sequence>
<dbReference type="STRING" id="52.CMC5_083880"/>
<proteinExistence type="predicted"/>
<dbReference type="PROSITE" id="PS51257">
    <property type="entry name" value="PROKAR_LIPOPROTEIN"/>
    <property type="match status" value="1"/>
</dbReference>
<dbReference type="OrthoDB" id="5499725at2"/>
<evidence type="ECO:0000313" key="2">
    <source>
        <dbReference type="EMBL" id="AKT44148.1"/>
    </source>
</evidence>
<keyword evidence="1" id="KW-0732">Signal</keyword>
<organism evidence="2 3">
    <name type="scientific">Chondromyces crocatus</name>
    <dbReference type="NCBI Taxonomy" id="52"/>
    <lineage>
        <taxon>Bacteria</taxon>
        <taxon>Pseudomonadati</taxon>
        <taxon>Myxococcota</taxon>
        <taxon>Polyangia</taxon>
        <taxon>Polyangiales</taxon>
        <taxon>Polyangiaceae</taxon>
        <taxon>Chondromyces</taxon>
    </lineage>
</organism>